<dbReference type="PANTHER" id="PTHR43377">
    <property type="entry name" value="BILIVERDIN REDUCTASE A"/>
    <property type="match status" value="1"/>
</dbReference>
<proteinExistence type="predicted"/>
<dbReference type="PANTHER" id="PTHR43377:SF1">
    <property type="entry name" value="BILIVERDIN REDUCTASE A"/>
    <property type="match status" value="1"/>
</dbReference>
<sequence length="338" mass="38408">MVKVAIIGAGFMGSMHAEVYGQLPNVKVAAIVDTRGEKAKFLAEKVGAIPYLTSDQVFSKPDITIVDICLPTFLHKEFVIKAAEAKKDIVCEKPIALTLEDAKEMVDICKKNRVRFMVAHVIRFWPEYAFIKKNYDQGRFGKLLTLTCNRLSPQPTWGWENWLLNKNYSGGALFDLHIHDVDFILYLLGQKPVSLYSRGTYSEEQGYTHVLTTYNFPGGVTAFAEGAWDMTSNFPFEMRFIAQFEKVIADFDSTSNPSLVIYYADGRIDKPHMERKVLQNTSGNISDLGGYFFELNYFIDHVVHNKEFQVINPEDAVQSLEMILKEKESLEKGEIITI</sequence>
<evidence type="ECO:0000259" key="2">
    <source>
        <dbReference type="Pfam" id="PF22725"/>
    </source>
</evidence>
<feature type="domain" description="GFO/IDH/MocA-like oxidoreductase" evidence="2">
    <location>
        <begin position="131"/>
        <end position="234"/>
    </location>
</feature>
<dbReference type="Pfam" id="PF01408">
    <property type="entry name" value="GFO_IDH_MocA"/>
    <property type="match status" value="1"/>
</dbReference>
<accession>A0A1V6C5A3</accession>
<keyword evidence="3" id="KW-0560">Oxidoreductase</keyword>
<dbReference type="EC" id="1.1.99.28" evidence="3"/>
<dbReference type="GO" id="GO:0000166">
    <property type="term" value="F:nucleotide binding"/>
    <property type="evidence" value="ECO:0007669"/>
    <property type="project" value="InterPro"/>
</dbReference>
<dbReference type="SUPFAM" id="SSF55347">
    <property type="entry name" value="Glyceraldehyde-3-phosphate dehydrogenase-like, C-terminal domain"/>
    <property type="match status" value="1"/>
</dbReference>
<dbReference type="Proteomes" id="UP000485562">
    <property type="component" value="Unassembled WGS sequence"/>
</dbReference>
<dbReference type="Gene3D" id="3.30.360.10">
    <property type="entry name" value="Dihydrodipicolinate Reductase, domain 2"/>
    <property type="match status" value="1"/>
</dbReference>
<dbReference type="InterPro" id="IPR000683">
    <property type="entry name" value="Gfo/Idh/MocA-like_OxRdtase_N"/>
</dbReference>
<dbReference type="SUPFAM" id="SSF51735">
    <property type="entry name" value="NAD(P)-binding Rossmann-fold domains"/>
    <property type="match status" value="1"/>
</dbReference>
<dbReference type="InterPro" id="IPR051450">
    <property type="entry name" value="Gfo/Idh/MocA_Oxidoreductases"/>
</dbReference>
<evidence type="ECO:0000313" key="3">
    <source>
        <dbReference type="EMBL" id="OQB72024.1"/>
    </source>
</evidence>
<organism evidence="3">
    <name type="scientific">candidate division TA06 bacterium ADurb.Bin131</name>
    <dbReference type="NCBI Taxonomy" id="1852827"/>
    <lineage>
        <taxon>Bacteria</taxon>
        <taxon>Bacteria division TA06</taxon>
    </lineage>
</organism>
<dbReference type="InterPro" id="IPR055170">
    <property type="entry name" value="GFO_IDH_MocA-like_dom"/>
</dbReference>
<reference evidence="3" key="1">
    <citation type="submission" date="2017-02" db="EMBL/GenBank/DDBJ databases">
        <title>Delving into the versatile metabolic prowess of the omnipresent phylum Bacteroidetes.</title>
        <authorList>
            <person name="Nobu M.K."/>
            <person name="Mei R."/>
            <person name="Narihiro T."/>
            <person name="Kuroda K."/>
            <person name="Liu W.-T."/>
        </authorList>
    </citation>
    <scope>NUCLEOTIDE SEQUENCE</scope>
    <source>
        <strain evidence="3">ADurb.Bin131</strain>
    </source>
</reference>
<evidence type="ECO:0000259" key="1">
    <source>
        <dbReference type="Pfam" id="PF01408"/>
    </source>
</evidence>
<gene>
    <name evidence="3" type="primary">gfo</name>
    <name evidence="3" type="ORF">BWX89_01500</name>
</gene>
<protein>
    <submittedName>
        <fullName evidence="3">Glucose--fructose oxidoreductase</fullName>
        <ecNumber evidence="3">1.1.99.28</ecNumber>
    </submittedName>
</protein>
<name>A0A1V6C5A3_UNCT6</name>
<dbReference type="EMBL" id="MWDQ01000145">
    <property type="protein sequence ID" value="OQB72024.1"/>
    <property type="molecule type" value="Genomic_DNA"/>
</dbReference>
<dbReference type="GO" id="GO:0047061">
    <property type="term" value="F:glucose-fructose oxidoreductase activity"/>
    <property type="evidence" value="ECO:0007669"/>
    <property type="project" value="UniProtKB-EC"/>
</dbReference>
<comment type="caution">
    <text evidence="3">The sequence shown here is derived from an EMBL/GenBank/DDBJ whole genome shotgun (WGS) entry which is preliminary data.</text>
</comment>
<dbReference type="Gene3D" id="3.40.50.720">
    <property type="entry name" value="NAD(P)-binding Rossmann-like Domain"/>
    <property type="match status" value="1"/>
</dbReference>
<feature type="domain" description="Gfo/Idh/MocA-like oxidoreductase N-terminal" evidence="1">
    <location>
        <begin position="2"/>
        <end position="120"/>
    </location>
</feature>
<dbReference type="Pfam" id="PF22725">
    <property type="entry name" value="GFO_IDH_MocA_C3"/>
    <property type="match status" value="1"/>
</dbReference>
<dbReference type="InterPro" id="IPR036291">
    <property type="entry name" value="NAD(P)-bd_dom_sf"/>
</dbReference>
<dbReference type="AlphaFoldDB" id="A0A1V6C5A3"/>